<proteinExistence type="predicted"/>
<protein>
    <submittedName>
        <fullName evidence="1">Uncharacterized protein</fullName>
    </submittedName>
</protein>
<dbReference type="EMBL" id="AOPY01001444">
    <property type="protein sequence ID" value="EPJ38796.1"/>
    <property type="molecule type" value="Genomic_DNA"/>
</dbReference>
<keyword evidence="2" id="KW-1185">Reference proteome</keyword>
<sequence length="44" mass="4347">MMALARSARGKVAASRDSVAGMIIAAPAPITARAAITAVALPAR</sequence>
<reference evidence="1 2" key="1">
    <citation type="submission" date="2013-02" db="EMBL/GenBank/DDBJ databases">
        <title>Draft Genome Sequence of Streptomyces afghaniensis, Which Produces Compounds of the Julimycin B-Complex.</title>
        <authorList>
            <person name="Gruening B.A."/>
            <person name="Praeg A."/>
            <person name="Erxleben A."/>
            <person name="Guenther S."/>
            <person name="Fiedler H.-P."/>
            <person name="Goodfellow M."/>
            <person name="Mueller M."/>
        </authorList>
    </citation>
    <scope>NUCLEOTIDE SEQUENCE [LARGE SCALE GENOMIC DNA]</scope>
    <source>
        <strain evidence="1 2">772</strain>
    </source>
</reference>
<gene>
    <name evidence="1" type="ORF">STAFG_4145</name>
</gene>
<organism evidence="1 2">
    <name type="scientific">Streptomyces afghaniensis 772</name>
    <dbReference type="NCBI Taxonomy" id="1283301"/>
    <lineage>
        <taxon>Bacteria</taxon>
        <taxon>Bacillati</taxon>
        <taxon>Actinomycetota</taxon>
        <taxon>Actinomycetes</taxon>
        <taxon>Kitasatosporales</taxon>
        <taxon>Streptomycetaceae</taxon>
        <taxon>Streptomyces</taxon>
    </lineage>
</organism>
<accession>S4MQ52</accession>
<dbReference type="HOGENOM" id="CLU_3222397_0_0_11"/>
<name>S4MQ52_9ACTN</name>
<dbReference type="Proteomes" id="UP000015001">
    <property type="component" value="Unassembled WGS sequence"/>
</dbReference>
<comment type="caution">
    <text evidence="1">The sequence shown here is derived from an EMBL/GenBank/DDBJ whole genome shotgun (WGS) entry which is preliminary data.</text>
</comment>
<evidence type="ECO:0000313" key="2">
    <source>
        <dbReference type="Proteomes" id="UP000015001"/>
    </source>
</evidence>
<evidence type="ECO:0000313" key="1">
    <source>
        <dbReference type="EMBL" id="EPJ38796.1"/>
    </source>
</evidence>
<dbReference type="AlphaFoldDB" id="S4MQ52"/>